<evidence type="ECO:0000313" key="21">
    <source>
        <dbReference type="EMBL" id="AMN15931.1"/>
    </source>
</evidence>
<dbReference type="SUPFAM" id="SSF54001">
    <property type="entry name" value="Cysteine proteinases"/>
    <property type="match status" value="1"/>
</dbReference>
<dbReference type="InterPro" id="IPR025660">
    <property type="entry name" value="Pept_his_AS"/>
</dbReference>
<dbReference type="SMART" id="SM00848">
    <property type="entry name" value="Inhibitor_I29"/>
    <property type="match status" value="1"/>
</dbReference>
<reference evidence="17" key="2">
    <citation type="journal article" date="2016" name="Genome Announc.">
        <title>Complete Genome Sequences of Seven Helicoverpa armigera SNPV-AC53-Derived Strains.</title>
        <authorList>
            <person name="Noune C."/>
            <person name="Hauxwell C."/>
        </authorList>
    </citation>
    <scope>NUCLEOTIDE SEQUENCE</scope>
    <source>
        <strain evidence="17">AC53C3</strain>
        <strain evidence="18">AC53C5</strain>
        <strain evidence="19">AC53C6</strain>
        <strain evidence="20">AC53C9</strain>
        <strain evidence="21">AC53T2</strain>
        <strain evidence="24">AC53T5</strain>
    </source>
</reference>
<dbReference type="EMBL" id="KU738899">
    <property type="protein sequence ID" value="AMN15655.1"/>
    <property type="molecule type" value="Genomic_DNA"/>
</dbReference>
<accession>A0A075TZ17</accession>
<evidence type="ECO:0000256" key="9">
    <source>
        <dbReference type="ARBA" id="ARBA00023145"/>
    </source>
</evidence>
<evidence type="ECO:0000313" key="22">
    <source>
        <dbReference type="EMBL" id="AMN16069.1"/>
    </source>
</evidence>
<dbReference type="InterPro" id="IPR039417">
    <property type="entry name" value="Peptidase_C1A_papain-like"/>
</dbReference>
<evidence type="ECO:0000256" key="5">
    <source>
        <dbReference type="ARBA" id="ARBA00022670"/>
    </source>
</evidence>
<dbReference type="EMBL" id="KU738898">
    <property type="protein sequence ID" value="AMN15517.1"/>
    <property type="molecule type" value="Genomic_DNA"/>
</dbReference>
<evidence type="ECO:0000259" key="14">
    <source>
        <dbReference type="SMART" id="SM00645"/>
    </source>
</evidence>
<evidence type="ECO:0000313" key="19">
    <source>
        <dbReference type="EMBL" id="AMN15655.1"/>
    </source>
</evidence>
<dbReference type="InterPro" id="IPR025661">
    <property type="entry name" value="Pept_asp_AS"/>
</dbReference>
<evidence type="ECO:0000256" key="4">
    <source>
        <dbReference type="ARBA" id="ARBA00018042"/>
    </source>
</evidence>
<comment type="catalytic activity">
    <reaction evidence="1">
        <text>Endopeptidase of broad specificity, hydrolyzing substrates of both cathepsin L and cathepsin B.</text>
        <dbReference type="EC" id="3.4.22.50"/>
    </reaction>
</comment>
<keyword evidence="11" id="KW-0325">Glycoprotein</keyword>
<dbReference type="Pfam" id="PF08246">
    <property type="entry name" value="Inhibitor_I29"/>
    <property type="match status" value="1"/>
</dbReference>
<dbReference type="EMBL" id="KU738903">
    <property type="protein sequence ID" value="AMN16207.1"/>
    <property type="molecule type" value="Genomic_DNA"/>
</dbReference>
<reference evidence="16" key="3">
    <citation type="submission" date="2016-08" db="EMBL/GenBank/DDBJ databases">
        <authorList>
            <person name="Seilhamer J.J."/>
        </authorList>
    </citation>
    <scope>NUCLEOTIDE SEQUENCE</scope>
    <source>
        <strain evidence="16">AC53</strain>
        <strain evidence="22">AC53T4.1</strain>
        <strain evidence="23">AC53T4.2</strain>
    </source>
</reference>
<dbReference type="EMBL" id="KU738897">
    <property type="protein sequence ID" value="AMN15379.1"/>
    <property type="molecule type" value="Genomic_DNA"/>
</dbReference>
<protein>
    <recommendedName>
        <fullName evidence="4">Viral cathepsin</fullName>
        <ecNumber evidence="3">3.4.22.50</ecNumber>
    </recommendedName>
    <alternativeName>
        <fullName evidence="12">Cysteine proteinase</fullName>
    </alternativeName>
</protein>
<dbReference type="Gene3D" id="3.90.70.10">
    <property type="entry name" value="Cysteine proteinases"/>
    <property type="match status" value="1"/>
</dbReference>
<evidence type="ECO:0000256" key="2">
    <source>
        <dbReference type="ARBA" id="ARBA00008455"/>
    </source>
</evidence>
<dbReference type="SMART" id="SM00645">
    <property type="entry name" value="Pept_C1"/>
    <property type="match status" value="1"/>
</dbReference>
<proteinExistence type="inferred from homology"/>
<name>A0A075TZ17_9ABAC</name>
<evidence type="ECO:0000256" key="12">
    <source>
        <dbReference type="ARBA" id="ARBA00031337"/>
    </source>
</evidence>
<sequence>MRKYHSNIMHKIITFVSLLWTFVVCDEISLHTSSSPPPLSSPVPVLYYNLDQSEIYFKHFLQQYNKSYDDPKEYQYRYNVFKDNLNKINSQNRENLLNNKNNNDSLSTSAQFGVNKFSDKTPDEVLHSNTGFFLNLSQHYTLCENRIVKGAPDIRLPDYYDWRDTNKVTPIKDQGVCGSCWAFVAIGNIESQYAIRHNKLIDLSEQQLLDCDEVDLGCNGGLMHLAFQELLLMGGVETEADYPYQGSEQMCTLDNRKIAVKLNSCFKYDIRDENKLKELVYTTGPVAIAVDAMDIINYRRGILNQCHIYDLNHAVLLIGWGIENNVPYWIIKNSWGEDWGENGFLRVRRNVNACGLLNEFGASSVIQ</sequence>
<dbReference type="PROSITE" id="PS00640">
    <property type="entry name" value="THIOL_PROTEASE_ASN"/>
    <property type="match status" value="1"/>
</dbReference>
<dbReference type="GO" id="GO:0006508">
    <property type="term" value="P:proteolysis"/>
    <property type="evidence" value="ECO:0007669"/>
    <property type="project" value="UniProtKB-KW"/>
</dbReference>
<dbReference type="FunFam" id="3.90.70.10:FF:000103">
    <property type="entry name" value="Hypothetical LOC496748"/>
    <property type="match status" value="1"/>
</dbReference>
<dbReference type="EC" id="3.4.22.50" evidence="3"/>
<evidence type="ECO:0000256" key="6">
    <source>
        <dbReference type="ARBA" id="ARBA00022729"/>
    </source>
</evidence>
<dbReference type="PANTHER" id="PTHR12411">
    <property type="entry name" value="CYSTEINE PROTEASE FAMILY C1-RELATED"/>
    <property type="match status" value="1"/>
</dbReference>
<dbReference type="CDD" id="cd02248">
    <property type="entry name" value="Peptidase_C1A"/>
    <property type="match status" value="1"/>
</dbReference>
<evidence type="ECO:0000313" key="20">
    <source>
        <dbReference type="EMBL" id="AMN15793.1"/>
    </source>
</evidence>
<evidence type="ECO:0000313" key="23">
    <source>
        <dbReference type="EMBL" id="AMN16207.1"/>
    </source>
</evidence>
<evidence type="ECO:0000256" key="10">
    <source>
        <dbReference type="ARBA" id="ARBA00023157"/>
    </source>
</evidence>
<evidence type="ECO:0000256" key="8">
    <source>
        <dbReference type="ARBA" id="ARBA00022807"/>
    </source>
</evidence>
<dbReference type="PROSITE" id="PS00639">
    <property type="entry name" value="THIOL_PROTEASE_HIS"/>
    <property type="match status" value="1"/>
</dbReference>
<dbReference type="EMBL" id="KU738902">
    <property type="protein sequence ID" value="AMN16069.1"/>
    <property type="molecule type" value="Genomic_DNA"/>
</dbReference>
<evidence type="ECO:0000256" key="7">
    <source>
        <dbReference type="ARBA" id="ARBA00022801"/>
    </source>
</evidence>
<dbReference type="GO" id="GO:0008234">
    <property type="term" value="F:cysteine-type peptidase activity"/>
    <property type="evidence" value="ECO:0007669"/>
    <property type="project" value="UniProtKB-KW"/>
</dbReference>
<comment type="similarity">
    <text evidence="2">Belongs to the peptidase C1 family.</text>
</comment>
<keyword evidence="7" id="KW-0378">Hydrolase</keyword>
<keyword evidence="8" id="KW-0788">Thiol protease</keyword>
<evidence type="ECO:0000259" key="15">
    <source>
        <dbReference type="SMART" id="SM00848"/>
    </source>
</evidence>
<organism evidence="16">
    <name type="scientific">Helicoverpa SNPV AC53</name>
    <dbReference type="NCBI Taxonomy" id="1569367"/>
    <lineage>
        <taxon>Viruses</taxon>
        <taxon>Viruses incertae sedis</taxon>
        <taxon>Naldaviricetes</taxon>
        <taxon>Lefavirales</taxon>
        <taxon>Baculoviridae</taxon>
        <taxon>Alphabaculovirus</taxon>
        <taxon>Alphabaculovirus helarmigerae</taxon>
    </lineage>
</organism>
<dbReference type="Pfam" id="PF00112">
    <property type="entry name" value="Peptidase_C1"/>
    <property type="match status" value="1"/>
</dbReference>
<evidence type="ECO:0000256" key="11">
    <source>
        <dbReference type="ARBA" id="ARBA00023180"/>
    </source>
</evidence>
<evidence type="ECO:0000256" key="1">
    <source>
        <dbReference type="ARBA" id="ARBA00000656"/>
    </source>
</evidence>
<dbReference type="EMBL" id="KJ909666">
    <property type="protein sequence ID" value="AIG63098.1"/>
    <property type="molecule type" value="Genomic_DNA"/>
</dbReference>
<keyword evidence="10" id="KW-1015">Disulfide bond</keyword>
<dbReference type="InterPro" id="IPR000668">
    <property type="entry name" value="Peptidase_C1A_C"/>
</dbReference>
<dbReference type="EMBL" id="KU738904">
    <property type="protein sequence ID" value="AMN16345.1"/>
    <property type="molecule type" value="Genomic_DNA"/>
</dbReference>
<evidence type="ECO:0000313" key="18">
    <source>
        <dbReference type="EMBL" id="AMN15517.1"/>
    </source>
</evidence>
<comment type="function">
    <text evidence="13">Cysteine protease that plays an essential role in host liquefaction to facilitate horizontal transmission of the virus. May participate in the degradation of foreign protein expressed by the baculovirus system.</text>
</comment>
<feature type="domain" description="Peptidase C1A papain C-terminal" evidence="14">
    <location>
        <begin position="156"/>
        <end position="366"/>
    </location>
</feature>
<dbReference type="InterPro" id="IPR013128">
    <property type="entry name" value="Peptidase_C1A"/>
</dbReference>
<keyword evidence="6" id="KW-0732">Signal</keyword>
<reference evidence="16" key="1">
    <citation type="journal article" date="2015" name="Genome Announc.">
        <title>Complete Genome Sequences of Helicoverpa armigera Single Nucleopolyhedrovirus Strains AC53 and H25EA1 from Australia.</title>
        <authorList>
            <person name="Noune C."/>
            <person name="Hauxwell C."/>
        </authorList>
    </citation>
    <scope>NUCLEOTIDE SEQUENCE</scope>
    <source>
        <strain evidence="16">AC53</strain>
    </source>
</reference>
<evidence type="ECO:0000256" key="13">
    <source>
        <dbReference type="ARBA" id="ARBA00053505"/>
    </source>
</evidence>
<gene>
    <name evidence="16" type="ORF">HaSNPV-AC53_056</name>
</gene>
<dbReference type="PRINTS" id="PR00705">
    <property type="entry name" value="PAPAIN"/>
</dbReference>
<keyword evidence="9" id="KW-0865">Zymogen</keyword>
<keyword evidence="5" id="KW-0645">Protease</keyword>
<evidence type="ECO:0000313" key="24">
    <source>
        <dbReference type="EMBL" id="AMN16345.1"/>
    </source>
</evidence>
<evidence type="ECO:0000313" key="16">
    <source>
        <dbReference type="EMBL" id="AIG63098.1"/>
    </source>
</evidence>
<dbReference type="EMBL" id="KU738900">
    <property type="protein sequence ID" value="AMN15793.1"/>
    <property type="molecule type" value="Genomic_DNA"/>
</dbReference>
<feature type="domain" description="Cathepsin propeptide inhibitor" evidence="15">
    <location>
        <begin position="57"/>
        <end position="125"/>
    </location>
</feature>
<dbReference type="InterPro" id="IPR038765">
    <property type="entry name" value="Papain-like_cys_pep_sf"/>
</dbReference>
<evidence type="ECO:0000256" key="3">
    <source>
        <dbReference type="ARBA" id="ARBA00012484"/>
    </source>
</evidence>
<evidence type="ECO:0000313" key="17">
    <source>
        <dbReference type="EMBL" id="AMN15379.1"/>
    </source>
</evidence>
<dbReference type="EMBL" id="KU738901">
    <property type="protein sequence ID" value="AMN15931.1"/>
    <property type="molecule type" value="Genomic_DNA"/>
</dbReference>
<dbReference type="SMR" id="A0A075TZ17"/>
<dbReference type="InterPro" id="IPR013201">
    <property type="entry name" value="Prot_inhib_I29"/>
</dbReference>